<name>A0A196SHY3_BLAHN</name>
<evidence type="ECO:0000313" key="2">
    <source>
        <dbReference type="Proteomes" id="UP000078348"/>
    </source>
</evidence>
<accession>A0A196SHY3</accession>
<comment type="caution">
    <text evidence="1">The sequence shown here is derived from an EMBL/GenBank/DDBJ whole genome shotgun (WGS) entry which is preliminary data.</text>
</comment>
<sequence length="57" mass="6492">QQEAATMKDRLPKMMCHVCKTSTTCHAIPMPYVTRYLVNELAAMNIKVTFDVEKISC</sequence>
<dbReference type="EMBL" id="LXWW01000130">
    <property type="protein sequence ID" value="OAO15564.1"/>
    <property type="molecule type" value="Genomic_DNA"/>
</dbReference>
<dbReference type="Proteomes" id="UP000078348">
    <property type="component" value="Unassembled WGS sequence"/>
</dbReference>
<reference evidence="1 2" key="1">
    <citation type="submission" date="2016-05" db="EMBL/GenBank/DDBJ databases">
        <title>Nuclear genome of Blastocystis sp. subtype 1 NandII.</title>
        <authorList>
            <person name="Gentekaki E."/>
            <person name="Curtis B."/>
            <person name="Stairs C."/>
            <person name="Eme L."/>
            <person name="Herman E."/>
            <person name="Klimes V."/>
            <person name="Arias M.C."/>
            <person name="Elias M."/>
            <person name="Hilliou F."/>
            <person name="Klute M."/>
            <person name="Malik S.-B."/>
            <person name="Pightling A."/>
            <person name="Rachubinski R."/>
            <person name="Salas D."/>
            <person name="Schlacht A."/>
            <person name="Suga H."/>
            <person name="Archibald J."/>
            <person name="Ball S.G."/>
            <person name="Clark G."/>
            <person name="Dacks J."/>
            <person name="Van Der Giezen M."/>
            <person name="Tsaousis A."/>
            <person name="Roger A."/>
        </authorList>
    </citation>
    <scope>NUCLEOTIDE SEQUENCE [LARGE SCALE GENOMIC DNA]</scope>
    <source>
        <strain evidence="2">ATCC 50177 / NandII</strain>
    </source>
</reference>
<proteinExistence type="predicted"/>
<organism evidence="1 2">
    <name type="scientific">Blastocystis sp. subtype 1 (strain ATCC 50177 / NandII)</name>
    <dbReference type="NCBI Taxonomy" id="478820"/>
    <lineage>
        <taxon>Eukaryota</taxon>
        <taxon>Sar</taxon>
        <taxon>Stramenopiles</taxon>
        <taxon>Bigyra</taxon>
        <taxon>Opalozoa</taxon>
        <taxon>Opalinata</taxon>
        <taxon>Blastocystidae</taxon>
        <taxon>Blastocystis</taxon>
    </lineage>
</organism>
<evidence type="ECO:0000313" key="1">
    <source>
        <dbReference type="EMBL" id="OAO15564.1"/>
    </source>
</evidence>
<dbReference type="Gene3D" id="3.90.1800.10">
    <property type="entry name" value="RNA polymerase alpha subunit dimerisation domain"/>
    <property type="match status" value="1"/>
</dbReference>
<protein>
    <submittedName>
        <fullName evidence="1">Uncharacterized protein</fullName>
    </submittedName>
</protein>
<dbReference type="AlphaFoldDB" id="A0A196SHY3"/>
<feature type="non-terminal residue" evidence="1">
    <location>
        <position position="1"/>
    </location>
</feature>
<dbReference type="OrthoDB" id="10248617at2759"/>
<dbReference type="SUPFAM" id="SSF64484">
    <property type="entry name" value="beta and beta-prime subunits of DNA dependent RNA-polymerase"/>
    <property type="match status" value="1"/>
</dbReference>
<keyword evidence="2" id="KW-1185">Reference proteome</keyword>
<gene>
    <name evidence="1" type="ORF">AV274_2731</name>
</gene>